<dbReference type="GO" id="GO:0005737">
    <property type="term" value="C:cytoplasm"/>
    <property type="evidence" value="ECO:0007669"/>
    <property type="project" value="UniProtKB-SubCell"/>
</dbReference>
<dbReference type="Gene3D" id="1.10.4190.10">
    <property type="entry name" value="Urease accessory protein UreF"/>
    <property type="match status" value="1"/>
</dbReference>
<dbReference type="AlphaFoldDB" id="A0A7Y3WZB2"/>
<evidence type="ECO:0000256" key="3">
    <source>
        <dbReference type="ARBA" id="ARBA00023186"/>
    </source>
</evidence>
<name>A0A7Y3WZB2_9HYPH</name>
<evidence type="ECO:0000313" key="6">
    <source>
        <dbReference type="EMBL" id="NNV23069.1"/>
    </source>
</evidence>
<dbReference type="PANTHER" id="PTHR33620:SF1">
    <property type="entry name" value="UREASE ACCESSORY PROTEIN F"/>
    <property type="match status" value="1"/>
</dbReference>
<keyword evidence="1 4" id="KW-0963">Cytoplasm</keyword>
<keyword evidence="2 4" id="KW-0996">Nickel insertion</keyword>
<dbReference type="Proteomes" id="UP000526233">
    <property type="component" value="Unassembled WGS sequence"/>
</dbReference>
<proteinExistence type="inferred from homology"/>
<protein>
    <recommendedName>
        <fullName evidence="4">Urease accessory protein UreF</fullName>
    </recommendedName>
</protein>
<dbReference type="Pfam" id="PF01730">
    <property type="entry name" value="UreF"/>
    <property type="match status" value="1"/>
</dbReference>
<organism evidence="6 7">
    <name type="scientific">Brucella pseudogrignonensis</name>
    <dbReference type="NCBI Taxonomy" id="419475"/>
    <lineage>
        <taxon>Bacteria</taxon>
        <taxon>Pseudomonadati</taxon>
        <taxon>Pseudomonadota</taxon>
        <taxon>Alphaproteobacteria</taxon>
        <taxon>Hyphomicrobiales</taxon>
        <taxon>Brucellaceae</taxon>
        <taxon>Brucella/Ochrobactrum group</taxon>
        <taxon>Brucella</taxon>
    </lineage>
</organism>
<feature type="region of interest" description="Disordered" evidence="5">
    <location>
        <begin position="15"/>
        <end position="35"/>
    </location>
</feature>
<gene>
    <name evidence="4" type="primary">ureF</name>
    <name evidence="6" type="ORF">EHE22_21940</name>
</gene>
<comment type="function">
    <text evidence="4">Required for maturation of urease via the functional incorporation of the urease nickel metallocenter.</text>
</comment>
<dbReference type="GO" id="GO:0016151">
    <property type="term" value="F:nickel cation binding"/>
    <property type="evidence" value="ECO:0007669"/>
    <property type="project" value="UniProtKB-UniRule"/>
</dbReference>
<feature type="compositionally biased region" description="Basic and acidic residues" evidence="5">
    <location>
        <begin position="24"/>
        <end position="35"/>
    </location>
</feature>
<dbReference type="InterPro" id="IPR038277">
    <property type="entry name" value="UreF_sf"/>
</dbReference>
<evidence type="ECO:0000256" key="2">
    <source>
        <dbReference type="ARBA" id="ARBA00022988"/>
    </source>
</evidence>
<evidence type="ECO:0000256" key="5">
    <source>
        <dbReference type="SAM" id="MobiDB-lite"/>
    </source>
</evidence>
<evidence type="ECO:0000313" key="7">
    <source>
        <dbReference type="Proteomes" id="UP000526233"/>
    </source>
</evidence>
<comment type="similarity">
    <text evidence="4">Belongs to the UreF family.</text>
</comment>
<keyword evidence="3 4" id="KW-0143">Chaperone</keyword>
<dbReference type="PANTHER" id="PTHR33620">
    <property type="entry name" value="UREASE ACCESSORY PROTEIN F"/>
    <property type="match status" value="1"/>
</dbReference>
<dbReference type="PIRSF" id="PIRSF009467">
    <property type="entry name" value="Ureas_acces_UreF"/>
    <property type="match status" value="1"/>
</dbReference>
<evidence type="ECO:0000256" key="4">
    <source>
        <dbReference type="HAMAP-Rule" id="MF_01385"/>
    </source>
</evidence>
<comment type="caution">
    <text evidence="6">The sequence shown here is derived from an EMBL/GenBank/DDBJ whole genome shotgun (WGS) entry which is preliminary data.</text>
</comment>
<evidence type="ECO:0000256" key="1">
    <source>
        <dbReference type="ARBA" id="ARBA00022490"/>
    </source>
</evidence>
<dbReference type="HAMAP" id="MF_01385">
    <property type="entry name" value="UreF"/>
    <property type="match status" value="1"/>
</dbReference>
<accession>A0A7Y3WZB2</accession>
<reference evidence="6 7" key="1">
    <citation type="submission" date="2018-11" db="EMBL/GenBank/DDBJ databases">
        <title>Genome sequencing and analysis.</title>
        <authorList>
            <person name="Huang Y.-T."/>
        </authorList>
    </citation>
    <scope>NUCLEOTIDE SEQUENCE [LARGE SCALE GENOMIC DNA]</scope>
    <source>
        <strain evidence="6 7">SHIN</strain>
    </source>
</reference>
<dbReference type="EMBL" id="PKQI01000004">
    <property type="protein sequence ID" value="NNV23069.1"/>
    <property type="molecule type" value="Genomic_DNA"/>
</dbReference>
<sequence>MDKVRVVSPTFARRQPDASTGLERGAESSHEADARHGLSPTSALHLLRLVSPNQPVGGFSYSRGLEWAVHAEIVTDEKSCAAWIIGLLKHSYATLDGALFWRMMQALQRQDQAEFERLNDWLGASRESHELELEDRRMAESLLSLLHSLNDGGAERLSLSGHVSYPAAFALAAHQWNITAFDALRGLMWAVVESQVTAAIRLVPLGHTAGQRILIAAIDAIETAAQKAATISDEDIGNVAPVLAMASAWHETQYSRLFRS</sequence>
<comment type="subcellular location">
    <subcellularLocation>
        <location evidence="4">Cytoplasm</location>
    </subcellularLocation>
</comment>
<dbReference type="InterPro" id="IPR002639">
    <property type="entry name" value="UreF"/>
</dbReference>
<comment type="subunit">
    <text evidence="4">UreD, UreF and UreG form a complex that acts as a GTP-hydrolysis-dependent molecular chaperone, activating the urease apoprotein by helping to assemble the nickel containing metallocenter of UreC. The UreE protein probably delivers the nickel.</text>
</comment>